<accession>F2KPU1</accession>
<dbReference type="GeneID" id="10393511"/>
<proteinExistence type="predicted"/>
<dbReference type="KEGG" id="ave:Arcve_0416"/>
<evidence type="ECO:0000313" key="2">
    <source>
        <dbReference type="EMBL" id="AEA46448.1"/>
    </source>
</evidence>
<dbReference type="RefSeq" id="WP_013683122.1">
    <property type="nucleotide sequence ID" value="NC_015320.1"/>
</dbReference>
<dbReference type="AlphaFoldDB" id="F2KPU1"/>
<dbReference type="Pfam" id="PF04981">
    <property type="entry name" value="NMD3"/>
    <property type="match status" value="1"/>
</dbReference>
<name>F2KPU1_ARCVS</name>
<dbReference type="HOGENOM" id="CLU_2379235_0_0_2"/>
<gene>
    <name evidence="2" type="ordered locus">Arcve_0416</name>
</gene>
<dbReference type="EMBL" id="CP002588">
    <property type="protein sequence ID" value="AEA46448.1"/>
    <property type="molecule type" value="Genomic_DNA"/>
</dbReference>
<evidence type="ECO:0000259" key="1">
    <source>
        <dbReference type="Pfam" id="PF04981"/>
    </source>
</evidence>
<keyword evidence="3" id="KW-1185">Reference proteome</keyword>
<organism evidence="2 3">
    <name type="scientific">Archaeoglobus veneficus (strain DSM 11195 / SNP6)</name>
    <dbReference type="NCBI Taxonomy" id="693661"/>
    <lineage>
        <taxon>Archaea</taxon>
        <taxon>Methanobacteriati</taxon>
        <taxon>Methanobacteriota</taxon>
        <taxon>Archaeoglobi</taxon>
        <taxon>Archaeoglobales</taxon>
        <taxon>Archaeoglobaceae</taxon>
        <taxon>Archaeoglobus</taxon>
    </lineage>
</organism>
<feature type="domain" description="Nmd3 N-terminal" evidence="1">
    <location>
        <begin position="7"/>
        <end position="92"/>
    </location>
</feature>
<dbReference type="Proteomes" id="UP000008136">
    <property type="component" value="Chromosome"/>
</dbReference>
<protein>
    <recommendedName>
        <fullName evidence="1">Nmd3 N-terminal domain-containing protein</fullName>
    </recommendedName>
</protein>
<dbReference type="OrthoDB" id="50224at2157"/>
<evidence type="ECO:0000313" key="3">
    <source>
        <dbReference type="Proteomes" id="UP000008136"/>
    </source>
</evidence>
<sequence length="97" mass="11065">MKANSVKHPAIIQLRGEVGDRVEEVLKIVEKTCSDFEVENDDGVNIYVSDVNEARKVISKIKRVARVSVKMSTKYAGLRRGRVRTLFVYCVRFGYDN</sequence>
<dbReference type="InterPro" id="IPR007064">
    <property type="entry name" value="Nmd3_N"/>
</dbReference>
<reference evidence="2 3" key="1">
    <citation type="submission" date="2011-03" db="EMBL/GenBank/DDBJ databases">
        <title>The complete genome of Archaeoglobus veneficus SNP6.</title>
        <authorList>
            <consortium name="US DOE Joint Genome Institute (JGI-PGF)"/>
            <person name="Lucas S."/>
            <person name="Copeland A."/>
            <person name="Lapidus A."/>
            <person name="Bruce D."/>
            <person name="Goodwin L."/>
            <person name="Pitluck S."/>
            <person name="Kyrpides N."/>
            <person name="Mavromatis K."/>
            <person name="Pagani I."/>
            <person name="Ivanova N."/>
            <person name="Mikhailova N."/>
            <person name="Lu M."/>
            <person name="Detter J.C."/>
            <person name="Tapia R."/>
            <person name="Han C."/>
            <person name="Land M."/>
            <person name="Hauser L."/>
            <person name="Markowitz V."/>
            <person name="Cheng J.-F."/>
            <person name="Hugenholtz P."/>
            <person name="Woyke T."/>
            <person name="Wu D."/>
            <person name="Spring S."/>
            <person name="Brambilla E."/>
            <person name="Klenk H.-P."/>
            <person name="Eisen J.A."/>
        </authorList>
    </citation>
    <scope>NUCLEOTIDE SEQUENCE [LARGE SCALE GENOMIC DNA]</scope>
    <source>
        <strain>SNP6</strain>
    </source>
</reference>
<dbReference type="eggNOG" id="arCOG04149">
    <property type="taxonomic scope" value="Archaea"/>
</dbReference>
<dbReference type="STRING" id="693661.Arcve_0416"/>